<dbReference type="Pfam" id="PF00072">
    <property type="entry name" value="Response_reg"/>
    <property type="match status" value="2"/>
</dbReference>
<dbReference type="InterPro" id="IPR000700">
    <property type="entry name" value="PAS-assoc_C"/>
</dbReference>
<dbReference type="PROSITE" id="PS50887">
    <property type="entry name" value="GGDEF"/>
    <property type="match status" value="1"/>
</dbReference>
<dbReference type="PROSITE" id="PS50112">
    <property type="entry name" value="PAS"/>
    <property type="match status" value="1"/>
</dbReference>
<keyword evidence="1" id="KW-0597">Phosphoprotein</keyword>
<dbReference type="SMART" id="SM00052">
    <property type="entry name" value="EAL"/>
    <property type="match status" value="1"/>
</dbReference>
<dbReference type="InterPro" id="IPR043128">
    <property type="entry name" value="Rev_trsase/Diguanyl_cyclase"/>
</dbReference>
<evidence type="ECO:0008006" key="9">
    <source>
        <dbReference type="Google" id="ProtNLM"/>
    </source>
</evidence>
<dbReference type="Gene3D" id="3.30.70.270">
    <property type="match status" value="1"/>
</dbReference>
<proteinExistence type="predicted"/>
<evidence type="ECO:0000259" key="2">
    <source>
        <dbReference type="PROSITE" id="PS50110"/>
    </source>
</evidence>
<feature type="domain" description="PAS" evidence="3">
    <location>
        <begin position="286"/>
        <end position="332"/>
    </location>
</feature>
<organism evidence="7 8">
    <name type="scientific">Dechloromonas denitrificans</name>
    <dbReference type="NCBI Taxonomy" id="281362"/>
    <lineage>
        <taxon>Bacteria</taxon>
        <taxon>Pseudomonadati</taxon>
        <taxon>Pseudomonadota</taxon>
        <taxon>Betaproteobacteria</taxon>
        <taxon>Rhodocyclales</taxon>
        <taxon>Azonexaceae</taxon>
        <taxon>Dechloromonas</taxon>
    </lineage>
</organism>
<dbReference type="FunFam" id="3.20.20.450:FF:000001">
    <property type="entry name" value="Cyclic di-GMP phosphodiesterase yahA"/>
    <property type="match status" value="1"/>
</dbReference>
<dbReference type="Gene3D" id="3.40.50.2300">
    <property type="match status" value="2"/>
</dbReference>
<feature type="domain" description="PAC" evidence="4">
    <location>
        <begin position="236"/>
        <end position="289"/>
    </location>
</feature>
<feature type="domain" description="GGDEF" evidence="6">
    <location>
        <begin position="443"/>
        <end position="576"/>
    </location>
</feature>
<protein>
    <recommendedName>
        <fullName evidence="9">Diguanylate cyclase</fullName>
    </recommendedName>
</protein>
<comment type="caution">
    <text evidence="7">The sequence shown here is derived from an EMBL/GenBank/DDBJ whole genome shotgun (WGS) entry which is preliminary data.</text>
</comment>
<feature type="domain" description="EAL" evidence="5">
    <location>
        <begin position="585"/>
        <end position="839"/>
    </location>
</feature>
<dbReference type="SUPFAM" id="SSF141868">
    <property type="entry name" value="EAL domain-like"/>
    <property type="match status" value="1"/>
</dbReference>
<dbReference type="RefSeq" id="WP_066887115.1">
    <property type="nucleotide sequence ID" value="NZ_LODL01000040.1"/>
</dbReference>
<dbReference type="PANTHER" id="PTHR44757:SF2">
    <property type="entry name" value="BIOFILM ARCHITECTURE MAINTENANCE PROTEIN MBAA"/>
    <property type="match status" value="1"/>
</dbReference>
<evidence type="ECO:0000259" key="6">
    <source>
        <dbReference type="PROSITE" id="PS50887"/>
    </source>
</evidence>
<dbReference type="InterPro" id="IPR035965">
    <property type="entry name" value="PAS-like_dom_sf"/>
</dbReference>
<dbReference type="SUPFAM" id="SSF52172">
    <property type="entry name" value="CheY-like"/>
    <property type="match status" value="2"/>
</dbReference>
<dbReference type="PANTHER" id="PTHR44757">
    <property type="entry name" value="DIGUANYLATE CYCLASE DGCP"/>
    <property type="match status" value="1"/>
</dbReference>
<dbReference type="CDD" id="cd01949">
    <property type="entry name" value="GGDEF"/>
    <property type="match status" value="1"/>
</dbReference>
<dbReference type="PROSITE" id="PS50110">
    <property type="entry name" value="RESPONSE_REGULATORY"/>
    <property type="match status" value="2"/>
</dbReference>
<dbReference type="CDD" id="cd00130">
    <property type="entry name" value="PAS"/>
    <property type="match status" value="2"/>
</dbReference>
<dbReference type="InterPro" id="IPR001610">
    <property type="entry name" value="PAC"/>
</dbReference>
<dbReference type="SMART" id="SM00086">
    <property type="entry name" value="PAC"/>
    <property type="match status" value="2"/>
</dbReference>
<feature type="modified residue" description="4-aspartylphosphate" evidence="1">
    <location>
        <position position="902"/>
    </location>
</feature>
<evidence type="ECO:0000256" key="1">
    <source>
        <dbReference type="PROSITE-ProRule" id="PRU00169"/>
    </source>
</evidence>
<dbReference type="STRING" id="281362.AT959_19470"/>
<dbReference type="InterPro" id="IPR035919">
    <property type="entry name" value="EAL_sf"/>
</dbReference>
<dbReference type="Proteomes" id="UP000070186">
    <property type="component" value="Unassembled WGS sequence"/>
</dbReference>
<dbReference type="SUPFAM" id="SSF55785">
    <property type="entry name" value="PYP-like sensor domain (PAS domain)"/>
    <property type="match status" value="2"/>
</dbReference>
<dbReference type="AlphaFoldDB" id="A0A133XDJ2"/>
<dbReference type="Pfam" id="PF00563">
    <property type="entry name" value="EAL"/>
    <property type="match status" value="1"/>
</dbReference>
<feature type="domain" description="PAC" evidence="4">
    <location>
        <begin position="359"/>
        <end position="411"/>
    </location>
</feature>
<dbReference type="InterPro" id="IPR000160">
    <property type="entry name" value="GGDEF_dom"/>
</dbReference>
<feature type="domain" description="Response regulatory" evidence="2">
    <location>
        <begin position="15"/>
        <end position="132"/>
    </location>
</feature>
<evidence type="ECO:0000259" key="5">
    <source>
        <dbReference type="PROSITE" id="PS50883"/>
    </source>
</evidence>
<dbReference type="CDD" id="cd17569">
    <property type="entry name" value="REC_HupR-like"/>
    <property type="match status" value="1"/>
</dbReference>
<dbReference type="CDD" id="cd19920">
    <property type="entry name" value="REC_PA4781-like"/>
    <property type="match status" value="1"/>
</dbReference>
<dbReference type="InterPro" id="IPR011006">
    <property type="entry name" value="CheY-like_superfamily"/>
</dbReference>
<dbReference type="InterPro" id="IPR001789">
    <property type="entry name" value="Sig_transdc_resp-reg_receiver"/>
</dbReference>
<feature type="domain" description="Response regulatory" evidence="2">
    <location>
        <begin position="853"/>
        <end position="968"/>
    </location>
</feature>
<dbReference type="SUPFAM" id="SSF55073">
    <property type="entry name" value="Nucleotide cyclase"/>
    <property type="match status" value="1"/>
</dbReference>
<sequence>MRHPEWEAGGGSKPIVLAVDDIPDNLSAISEMIRALGVDVRAATNGPTALRYARLEPRPDLILLDVMMPGMDGHAVLAELRAQPETRDIPVIFVTALTDPAEEEAGLHEGAVDYITKPIKPAVLRARVEGHLELKRSRDLLAGQKLWLEQEVSRRVAENNQLNAHLQVALSTTGFGTWEHDHQTGNMRWSDSLARMLGRESGPPNIGEFQSLIHPEDRDTVAKGMAEALTGDDEIYLAEMRLQHQAGHWVTLEVRGRVIRRDAEGKPQLVLGTMADISRRKAVEAEQRLTAAVFAGINDGICITDPQGAILLINAAFTKVTGYCLDDVINQNPRLLQSGAHGPAFYREMWDCINQHGNWQGEITNRRKDGELITEWLSISAVQDAHGQPMHYVGIFSDLSERQSAAERIQYLSSYDPLTNLPNRNLFADRLGQSLISAHRFKRETAVILLDLDRFRLINDTLGPPVGDEVLVEVARRLGLQVRDGDTVGRRSGNEFGFVMGSLGHERDAIALAQRMLDAIAVPFEINRQSVVITASIGISVAPRNGVDADTLLKSADTALLRAKKSGRNTFRFYSPEMDADAARRLGLEAALREALTRQELAVHYQPQISLESGNMIGMEALLRWNNPQFGAISPLEFIPIAEETGLILPIGEWVLRTACQQTRQWLDLGLANLRVAVNLSTRQFRQANLVGVVRQALAESRLPASALELEITESAFIDDIEEAIVQCQALKALGTKLSLDDFGTGYSSLAYISRFPFDKIKIDQGFVRDIIENPVNAAIATAAIVMARSLNLSVLAEGVETEAQADFLRGRRCDAMQGFLFSRPLPPAEFEQLLASNKRLPLVDKPRDSGQTLLVVDDEPHILTSISRLLRREGFQILTAQSPAEAFEHLAKHSVQVVLSDQRMPDMSGTEFFARVRQLYPDTIRIVLTGYTDLDSVTGAINRGAIYKFLTKPWDDDQLREQIREAFRLAKDTHPHSPPPPANDQ</sequence>
<accession>A0A133XDJ2</accession>
<evidence type="ECO:0000259" key="3">
    <source>
        <dbReference type="PROSITE" id="PS50112"/>
    </source>
</evidence>
<dbReference type="GO" id="GO:0000160">
    <property type="term" value="P:phosphorelay signal transduction system"/>
    <property type="evidence" value="ECO:0007669"/>
    <property type="project" value="InterPro"/>
</dbReference>
<dbReference type="Pfam" id="PF13426">
    <property type="entry name" value="PAS_9"/>
    <property type="match status" value="1"/>
</dbReference>
<keyword evidence="8" id="KW-1185">Reference proteome</keyword>
<dbReference type="NCBIfam" id="TIGR00229">
    <property type="entry name" value="sensory_box"/>
    <property type="match status" value="2"/>
</dbReference>
<dbReference type="InterPro" id="IPR029787">
    <property type="entry name" value="Nucleotide_cyclase"/>
</dbReference>
<dbReference type="SMART" id="SM00267">
    <property type="entry name" value="GGDEF"/>
    <property type="match status" value="1"/>
</dbReference>
<dbReference type="Gene3D" id="3.30.450.20">
    <property type="entry name" value="PAS domain"/>
    <property type="match status" value="2"/>
</dbReference>
<dbReference type="PROSITE" id="PS50113">
    <property type="entry name" value="PAC"/>
    <property type="match status" value="2"/>
</dbReference>
<dbReference type="CDD" id="cd01948">
    <property type="entry name" value="EAL"/>
    <property type="match status" value="1"/>
</dbReference>
<reference evidence="7 8" key="1">
    <citation type="submission" date="2015-12" db="EMBL/GenBank/DDBJ databases">
        <title>Nitrous oxide reduction kinetics distinguish bacteria harboring typical versus atypical NosZ.</title>
        <authorList>
            <person name="Yoon S."/>
            <person name="Nissen S."/>
            <person name="Park D."/>
            <person name="Sanford R.A."/>
            <person name="Loeffler F.E."/>
        </authorList>
    </citation>
    <scope>NUCLEOTIDE SEQUENCE [LARGE SCALE GENOMIC DNA]</scope>
    <source>
        <strain evidence="7 8">ATCC BAA-841</strain>
    </source>
</reference>
<dbReference type="NCBIfam" id="TIGR00254">
    <property type="entry name" value="GGDEF"/>
    <property type="match status" value="1"/>
</dbReference>
<evidence type="ECO:0000259" key="4">
    <source>
        <dbReference type="PROSITE" id="PS50113"/>
    </source>
</evidence>
<dbReference type="SMART" id="SM00091">
    <property type="entry name" value="PAS"/>
    <property type="match status" value="2"/>
</dbReference>
<evidence type="ECO:0000313" key="7">
    <source>
        <dbReference type="EMBL" id="KXB29002.1"/>
    </source>
</evidence>
<gene>
    <name evidence="7" type="ORF">AT959_19470</name>
</gene>
<dbReference type="InterPro" id="IPR000014">
    <property type="entry name" value="PAS"/>
</dbReference>
<name>A0A133XDJ2_9RHOO</name>
<dbReference type="InterPro" id="IPR013655">
    <property type="entry name" value="PAS_fold_3"/>
</dbReference>
<dbReference type="EMBL" id="LODL01000040">
    <property type="protein sequence ID" value="KXB29002.1"/>
    <property type="molecule type" value="Genomic_DNA"/>
</dbReference>
<dbReference type="PROSITE" id="PS50883">
    <property type="entry name" value="EAL"/>
    <property type="match status" value="1"/>
</dbReference>
<dbReference type="InterPro" id="IPR052155">
    <property type="entry name" value="Biofilm_reg_signaling"/>
</dbReference>
<dbReference type="SMART" id="SM00448">
    <property type="entry name" value="REC"/>
    <property type="match status" value="2"/>
</dbReference>
<dbReference type="Pfam" id="PF08447">
    <property type="entry name" value="PAS_3"/>
    <property type="match status" value="1"/>
</dbReference>
<dbReference type="Gene3D" id="3.20.20.450">
    <property type="entry name" value="EAL domain"/>
    <property type="match status" value="1"/>
</dbReference>
<dbReference type="InterPro" id="IPR001633">
    <property type="entry name" value="EAL_dom"/>
</dbReference>
<dbReference type="Pfam" id="PF00990">
    <property type="entry name" value="GGDEF"/>
    <property type="match status" value="1"/>
</dbReference>
<evidence type="ECO:0000313" key="8">
    <source>
        <dbReference type="Proteomes" id="UP000070186"/>
    </source>
</evidence>
<feature type="modified residue" description="4-aspartylphosphate" evidence="1">
    <location>
        <position position="65"/>
    </location>
</feature>